<dbReference type="GO" id="GO:0006508">
    <property type="term" value="P:proteolysis"/>
    <property type="evidence" value="ECO:0007669"/>
    <property type="project" value="UniProtKB-KW"/>
</dbReference>
<feature type="compositionally biased region" description="Acidic residues" evidence="5">
    <location>
        <begin position="457"/>
        <end position="468"/>
    </location>
</feature>
<protein>
    <recommendedName>
        <fullName evidence="6">Ubiquitin-like protease family profile domain-containing protein</fullName>
    </recommendedName>
</protein>
<feature type="region of interest" description="Disordered" evidence="5">
    <location>
        <begin position="536"/>
        <end position="556"/>
    </location>
</feature>
<feature type="compositionally biased region" description="Polar residues" evidence="5">
    <location>
        <begin position="756"/>
        <end position="770"/>
    </location>
</feature>
<name>A0A3P6C551_BRAOL</name>
<feature type="region of interest" description="Disordered" evidence="5">
    <location>
        <begin position="430"/>
        <end position="504"/>
    </location>
</feature>
<feature type="compositionally biased region" description="Gly residues" evidence="5">
    <location>
        <begin position="543"/>
        <end position="555"/>
    </location>
</feature>
<dbReference type="GO" id="GO:0008234">
    <property type="term" value="F:cysteine-type peptidase activity"/>
    <property type="evidence" value="ECO:0007669"/>
    <property type="project" value="InterPro"/>
</dbReference>
<reference evidence="7" key="1">
    <citation type="submission" date="2018-11" db="EMBL/GenBank/DDBJ databases">
        <authorList>
            <consortium name="Genoscope - CEA"/>
            <person name="William W."/>
        </authorList>
    </citation>
    <scope>NUCLEOTIDE SEQUENCE</scope>
</reference>
<keyword evidence="2" id="KW-0645">Protease</keyword>
<keyword evidence="3" id="KW-0378">Hydrolase</keyword>
<evidence type="ECO:0000256" key="2">
    <source>
        <dbReference type="ARBA" id="ARBA00022670"/>
    </source>
</evidence>
<dbReference type="PROSITE" id="PS50600">
    <property type="entry name" value="ULP_PROTEASE"/>
    <property type="match status" value="1"/>
</dbReference>
<keyword evidence="4" id="KW-0175">Coiled coil</keyword>
<dbReference type="InterPro" id="IPR038765">
    <property type="entry name" value="Papain-like_cys_pep_sf"/>
</dbReference>
<dbReference type="Pfam" id="PF09331">
    <property type="entry name" value="DUF1985"/>
    <property type="match status" value="1"/>
</dbReference>
<evidence type="ECO:0000256" key="5">
    <source>
        <dbReference type="SAM" id="MobiDB-lite"/>
    </source>
</evidence>
<dbReference type="Pfam" id="PF02902">
    <property type="entry name" value="Peptidase_C48"/>
    <property type="match status" value="1"/>
</dbReference>
<dbReference type="InterPro" id="IPR015410">
    <property type="entry name" value="DUF1985"/>
</dbReference>
<sequence length="1059" mass="117463">MSRRRSLRGKEIAVDEVEVLPASLPERLFATDRFPCERINMYSTIDFLLCVRDALNGTEEMAMLLRSCFGRLFRLPVRRVLMGKVIHGMLTRQVLTKKKYELWSVFGGNPFRFSLVEFGEVTGLPCDEFEEGYSIDYELPATEENYAYWEKLIGPDRDATIGDLVAMVLGDTGMSGSRKLRLCLIIIVDGVLVPTSQIQKPSLKHVNLVKNIKNFFAFQWGRESFAWAIRTMKPGPKLVAFELIPQLLKQARGDDSTTLLTFPGQVLPHHAGLTVVHLRKAEREAGLVVQPMMEISGTHDESWAAWDDEKYDKKVENMLGMIKSGYAFSKGDWGGGDGGDPIYKHGVKVNAKKRKGAAHIGVTEAPILKQRRVSGYFRHGAMVDAEQYRRMEAHVQELVLEVQKLKNVVERQGRKFEKWKTFVKGKSSIKKQGSIKSRSKRRTLQGREGTVRRCPEAEDEDDSAEDDVPAISAGDTQGERDIRTPEQSSRSISEDRPSLIVRLPPGDGVPLQWVEPGAGDKVVYRAVHSQTFFVHSEEEDSSVGGGRRAQGGSGDGLDASAMSDLDAIVLAATGGKAGDRQSEETLTATTENPNVAEGMGEPPCGAEVVIETEDKLVLRCTNGYDVDLVQVLLEDHVTVAGLGQVKKVDTETEEKVDKSERAGEKGEHLSVDEAGIAEEAEGAQGGDVIERERQDVLENVGAVCGQVEPNKVVVHAIEKEGKAEEKVENENDESDSQVEFCVHEGDSEDAEITGVGPNTTVLDVSDTSDGGRTARHEPVEQEGELAAVLLAKDQYITPDIVPTAEDCDYAYFELVLVADLKVMHKNAGGYDLDNEFFINLATPCKWVSSTHMDVLADYVGRLHGEALRRNRAMLVAPWFSAHLQVKERSFKAARRKTHIATDVRLTKFLTREGKKWGVDVDTLYAPMIWGGDHWVGLCIRLATWNILVLDPNPHLKTEDEVALMMEPVAGILPYLAKKVCPPQGVGEHALVPFHVERVVGLYENRRSGDCGPLAIKFLEMHATGNEDPTMAGLTDDLVDIFRKQYAMEIYKDWVVPLYL</sequence>
<dbReference type="SUPFAM" id="SSF54001">
    <property type="entry name" value="Cysteine proteinases"/>
    <property type="match status" value="1"/>
</dbReference>
<evidence type="ECO:0000259" key="6">
    <source>
        <dbReference type="PROSITE" id="PS50600"/>
    </source>
</evidence>
<feature type="compositionally biased region" description="Basic and acidic residues" evidence="5">
    <location>
        <begin position="648"/>
        <end position="671"/>
    </location>
</feature>
<feature type="region of interest" description="Disordered" evidence="5">
    <location>
        <begin position="748"/>
        <end position="775"/>
    </location>
</feature>
<organism evidence="7">
    <name type="scientific">Brassica oleracea</name>
    <name type="common">Wild cabbage</name>
    <dbReference type="NCBI Taxonomy" id="3712"/>
    <lineage>
        <taxon>Eukaryota</taxon>
        <taxon>Viridiplantae</taxon>
        <taxon>Streptophyta</taxon>
        <taxon>Embryophyta</taxon>
        <taxon>Tracheophyta</taxon>
        <taxon>Spermatophyta</taxon>
        <taxon>Magnoliopsida</taxon>
        <taxon>eudicotyledons</taxon>
        <taxon>Gunneridae</taxon>
        <taxon>Pentapetalae</taxon>
        <taxon>rosids</taxon>
        <taxon>malvids</taxon>
        <taxon>Brassicales</taxon>
        <taxon>Brassicaceae</taxon>
        <taxon>Brassiceae</taxon>
        <taxon>Brassica</taxon>
    </lineage>
</organism>
<proteinExistence type="inferred from homology"/>
<evidence type="ECO:0000256" key="4">
    <source>
        <dbReference type="SAM" id="Coils"/>
    </source>
</evidence>
<accession>A0A3P6C551</accession>
<evidence type="ECO:0000256" key="1">
    <source>
        <dbReference type="ARBA" id="ARBA00005234"/>
    </source>
</evidence>
<dbReference type="PANTHER" id="PTHR48449">
    <property type="entry name" value="DUF1985 DOMAIN-CONTAINING PROTEIN"/>
    <property type="match status" value="1"/>
</dbReference>
<gene>
    <name evidence="7" type="ORF">BOLC4T27258H</name>
</gene>
<evidence type="ECO:0000256" key="3">
    <source>
        <dbReference type="ARBA" id="ARBA00022801"/>
    </source>
</evidence>
<dbReference type="InterPro" id="IPR003653">
    <property type="entry name" value="Peptidase_C48_C"/>
</dbReference>
<dbReference type="PANTHER" id="PTHR48449:SF1">
    <property type="entry name" value="DUF1985 DOMAIN-CONTAINING PROTEIN"/>
    <property type="match status" value="1"/>
</dbReference>
<dbReference type="EMBL" id="LR031873">
    <property type="protein sequence ID" value="VDD13647.1"/>
    <property type="molecule type" value="Genomic_DNA"/>
</dbReference>
<dbReference type="Gene3D" id="3.40.395.10">
    <property type="entry name" value="Adenoviral Proteinase, Chain A"/>
    <property type="match status" value="1"/>
</dbReference>
<comment type="similarity">
    <text evidence="1">Belongs to the peptidase C48 family.</text>
</comment>
<evidence type="ECO:0000313" key="7">
    <source>
        <dbReference type="EMBL" id="VDD13647.1"/>
    </source>
</evidence>
<feature type="region of interest" description="Disordered" evidence="5">
    <location>
        <begin position="648"/>
        <end position="687"/>
    </location>
</feature>
<feature type="domain" description="Ubiquitin-like protease family profile" evidence="6">
    <location>
        <begin position="830"/>
        <end position="1021"/>
    </location>
</feature>
<feature type="coiled-coil region" evidence="4">
    <location>
        <begin position="388"/>
        <end position="415"/>
    </location>
</feature>
<dbReference type="AlphaFoldDB" id="A0A3P6C551"/>